<evidence type="ECO:0000256" key="11">
    <source>
        <dbReference type="ARBA" id="ARBA00022771"/>
    </source>
</evidence>
<proteinExistence type="predicted"/>
<keyword evidence="16" id="KW-0449">Lipoprotein</keyword>
<dbReference type="PANTHER" id="PTHR46661:SF4">
    <property type="entry name" value="RING-TYPE DOMAIN-CONTAINING PROTEIN"/>
    <property type="match status" value="1"/>
</dbReference>
<organism evidence="21 22">
    <name type="scientific">Boletus edulis BED1</name>
    <dbReference type="NCBI Taxonomy" id="1328754"/>
    <lineage>
        <taxon>Eukaryota</taxon>
        <taxon>Fungi</taxon>
        <taxon>Dikarya</taxon>
        <taxon>Basidiomycota</taxon>
        <taxon>Agaricomycotina</taxon>
        <taxon>Agaricomycetes</taxon>
        <taxon>Agaricomycetidae</taxon>
        <taxon>Boletales</taxon>
        <taxon>Boletineae</taxon>
        <taxon>Boletaceae</taxon>
        <taxon>Boletoideae</taxon>
        <taxon>Boletus</taxon>
    </lineage>
</organism>
<dbReference type="InterPro" id="IPR036770">
    <property type="entry name" value="Ankyrin_rpt-contain_sf"/>
</dbReference>
<reference evidence="21" key="1">
    <citation type="submission" date="2019-10" db="EMBL/GenBank/DDBJ databases">
        <authorList>
            <consortium name="DOE Joint Genome Institute"/>
            <person name="Kuo A."/>
            <person name="Miyauchi S."/>
            <person name="Kiss E."/>
            <person name="Drula E."/>
            <person name="Kohler A."/>
            <person name="Sanchez-Garcia M."/>
            <person name="Andreopoulos B."/>
            <person name="Barry K.W."/>
            <person name="Bonito G."/>
            <person name="Buee M."/>
            <person name="Carver A."/>
            <person name="Chen C."/>
            <person name="Cichocki N."/>
            <person name="Clum A."/>
            <person name="Culley D."/>
            <person name="Crous P.W."/>
            <person name="Fauchery L."/>
            <person name="Girlanda M."/>
            <person name="Hayes R."/>
            <person name="Keri Z."/>
            <person name="LaButti K."/>
            <person name="Lipzen A."/>
            <person name="Lombard V."/>
            <person name="Magnuson J."/>
            <person name="Maillard F."/>
            <person name="Morin E."/>
            <person name="Murat C."/>
            <person name="Nolan M."/>
            <person name="Ohm R."/>
            <person name="Pangilinan J."/>
            <person name="Pereira M."/>
            <person name="Perotto S."/>
            <person name="Peter M."/>
            <person name="Riley R."/>
            <person name="Sitrit Y."/>
            <person name="Stielow B."/>
            <person name="Szollosi G."/>
            <person name="Zifcakova L."/>
            <person name="Stursova M."/>
            <person name="Spatafora J.W."/>
            <person name="Tedersoo L."/>
            <person name="Vaario L.-M."/>
            <person name="Yamada A."/>
            <person name="Yan M."/>
            <person name="Wang P."/>
            <person name="Xu J."/>
            <person name="Bruns T."/>
            <person name="Baldrian P."/>
            <person name="Vilgalys R."/>
            <person name="Henrissat B."/>
            <person name="Grigoriev I.V."/>
            <person name="Hibbett D."/>
            <person name="Nagy L.G."/>
            <person name="Martin F.M."/>
        </authorList>
    </citation>
    <scope>NUCLEOTIDE SEQUENCE</scope>
    <source>
        <strain evidence="21">BED1</strain>
    </source>
</reference>
<comment type="pathway">
    <text evidence="5">Protein modification; protein ubiquitination.</text>
</comment>
<dbReference type="PROSITE" id="PS50089">
    <property type="entry name" value="ZF_RING_2"/>
    <property type="match status" value="1"/>
</dbReference>
<evidence type="ECO:0000313" key="21">
    <source>
        <dbReference type="EMBL" id="KAF8450385.1"/>
    </source>
</evidence>
<evidence type="ECO:0000259" key="19">
    <source>
        <dbReference type="PROSITE" id="PS50089"/>
    </source>
</evidence>
<dbReference type="EMBL" id="WHUW01000002">
    <property type="protein sequence ID" value="KAF8450385.1"/>
    <property type="molecule type" value="Genomic_DNA"/>
</dbReference>
<keyword evidence="7" id="KW-0808">Transferase</keyword>
<dbReference type="GO" id="GO:0016020">
    <property type="term" value="C:membrane"/>
    <property type="evidence" value="ECO:0007669"/>
    <property type="project" value="UniProtKB-SubCell"/>
</dbReference>
<feature type="non-terminal residue" evidence="21">
    <location>
        <position position="688"/>
    </location>
</feature>
<keyword evidence="15" id="KW-0458">Lysosome</keyword>
<gene>
    <name evidence="21" type="ORF">L210DRAFT_3386660</name>
</gene>
<dbReference type="InterPro" id="IPR001841">
    <property type="entry name" value="Znf_RING"/>
</dbReference>
<dbReference type="GO" id="GO:0070936">
    <property type="term" value="P:protein K48-linked ubiquitination"/>
    <property type="evidence" value="ECO:0007669"/>
    <property type="project" value="TreeGrafter"/>
</dbReference>
<evidence type="ECO:0000256" key="9">
    <source>
        <dbReference type="ARBA" id="ARBA00022723"/>
    </source>
</evidence>
<dbReference type="Pfam" id="PF13639">
    <property type="entry name" value="zf-RING_2"/>
    <property type="match status" value="1"/>
</dbReference>
<evidence type="ECO:0000256" key="14">
    <source>
        <dbReference type="ARBA" id="ARBA00023136"/>
    </source>
</evidence>
<dbReference type="GO" id="GO:0005768">
    <property type="term" value="C:endosome"/>
    <property type="evidence" value="ECO:0007669"/>
    <property type="project" value="UniProtKB-SubCell"/>
</dbReference>
<keyword evidence="9" id="KW-0479">Metal-binding</keyword>
<dbReference type="Pfam" id="PF01363">
    <property type="entry name" value="FYVE"/>
    <property type="match status" value="1"/>
</dbReference>
<comment type="caution">
    <text evidence="21">The sequence shown here is derived from an EMBL/GenBank/DDBJ whole genome shotgun (WGS) entry which is preliminary data.</text>
</comment>
<comment type="catalytic activity">
    <reaction evidence="1">
        <text>S-ubiquitinyl-[E2 ubiquitin-conjugating enzyme]-L-cysteine + [acceptor protein]-L-lysine = [E2 ubiquitin-conjugating enzyme]-L-cysteine + N(6)-ubiquitinyl-[acceptor protein]-L-lysine.</text>
        <dbReference type="EC" id="2.3.2.27"/>
    </reaction>
</comment>
<dbReference type="InterPro" id="IPR051878">
    <property type="entry name" value="ZNRF_ubiq-protein_ligase"/>
</dbReference>
<dbReference type="Gene3D" id="3.30.40.10">
    <property type="entry name" value="Zinc/RING finger domain, C3HC4 (zinc finger)"/>
    <property type="match status" value="2"/>
</dbReference>
<evidence type="ECO:0000256" key="15">
    <source>
        <dbReference type="ARBA" id="ARBA00023228"/>
    </source>
</evidence>
<evidence type="ECO:0000256" key="5">
    <source>
        <dbReference type="ARBA" id="ARBA00004906"/>
    </source>
</evidence>
<evidence type="ECO:0000256" key="16">
    <source>
        <dbReference type="ARBA" id="ARBA00023288"/>
    </source>
</evidence>
<dbReference type="GO" id="GO:0043161">
    <property type="term" value="P:proteasome-mediated ubiquitin-dependent protein catabolic process"/>
    <property type="evidence" value="ECO:0007669"/>
    <property type="project" value="TreeGrafter"/>
</dbReference>
<dbReference type="GO" id="GO:0061630">
    <property type="term" value="F:ubiquitin protein ligase activity"/>
    <property type="evidence" value="ECO:0007669"/>
    <property type="project" value="UniProtKB-EC"/>
</dbReference>
<dbReference type="AlphaFoldDB" id="A0AAD4C670"/>
<feature type="domain" description="RING-type" evidence="19">
    <location>
        <begin position="646"/>
        <end position="687"/>
    </location>
</feature>
<evidence type="ECO:0000256" key="10">
    <source>
        <dbReference type="ARBA" id="ARBA00022753"/>
    </source>
</evidence>
<evidence type="ECO:0000256" key="1">
    <source>
        <dbReference type="ARBA" id="ARBA00000900"/>
    </source>
</evidence>
<dbReference type="SUPFAM" id="SSF57850">
    <property type="entry name" value="RING/U-box"/>
    <property type="match status" value="1"/>
</dbReference>
<name>A0AAD4C670_BOLED</name>
<dbReference type="Proteomes" id="UP001194468">
    <property type="component" value="Unassembled WGS sequence"/>
</dbReference>
<evidence type="ECO:0000256" key="8">
    <source>
        <dbReference type="ARBA" id="ARBA00022707"/>
    </source>
</evidence>
<evidence type="ECO:0000313" key="22">
    <source>
        <dbReference type="Proteomes" id="UP001194468"/>
    </source>
</evidence>
<evidence type="ECO:0000259" key="20">
    <source>
        <dbReference type="PROSITE" id="PS50178"/>
    </source>
</evidence>
<dbReference type="SMART" id="SM00064">
    <property type="entry name" value="FYVE"/>
    <property type="match status" value="1"/>
</dbReference>
<keyword evidence="12" id="KW-0833">Ubl conjugation pathway</keyword>
<dbReference type="PANTHER" id="PTHR46661">
    <property type="entry name" value="E3 UBIQUITIN-PROTEIN LIGASE ZNRF1-LIKE PROTEIN"/>
    <property type="match status" value="1"/>
</dbReference>
<dbReference type="Gene3D" id="1.25.40.20">
    <property type="entry name" value="Ankyrin repeat-containing domain"/>
    <property type="match status" value="1"/>
</dbReference>
<dbReference type="SUPFAM" id="SSF48403">
    <property type="entry name" value="Ankyrin repeat"/>
    <property type="match status" value="1"/>
</dbReference>
<evidence type="ECO:0000256" key="7">
    <source>
        <dbReference type="ARBA" id="ARBA00022679"/>
    </source>
</evidence>
<evidence type="ECO:0000256" key="17">
    <source>
        <dbReference type="PROSITE-ProRule" id="PRU00175"/>
    </source>
</evidence>
<dbReference type="SMART" id="SM00184">
    <property type="entry name" value="RING"/>
    <property type="match status" value="1"/>
</dbReference>
<evidence type="ECO:0000256" key="4">
    <source>
        <dbReference type="ARBA" id="ARBA00004371"/>
    </source>
</evidence>
<dbReference type="SUPFAM" id="SSF57903">
    <property type="entry name" value="FYVE/PHD zinc finger"/>
    <property type="match status" value="1"/>
</dbReference>
<keyword evidence="10" id="KW-0967">Endosome</keyword>
<keyword evidence="14" id="KW-0472">Membrane</keyword>
<dbReference type="EC" id="2.3.2.27" evidence="6"/>
<dbReference type="InterPro" id="IPR017455">
    <property type="entry name" value="Znf_FYVE-rel"/>
</dbReference>
<feature type="region of interest" description="Disordered" evidence="18">
    <location>
        <begin position="389"/>
        <end position="450"/>
    </location>
</feature>
<feature type="region of interest" description="Disordered" evidence="18">
    <location>
        <begin position="286"/>
        <end position="308"/>
    </location>
</feature>
<dbReference type="PROSITE" id="PS50178">
    <property type="entry name" value="ZF_FYVE"/>
    <property type="match status" value="1"/>
</dbReference>
<dbReference type="GO" id="GO:0008270">
    <property type="term" value="F:zinc ion binding"/>
    <property type="evidence" value="ECO:0007669"/>
    <property type="project" value="UniProtKB-KW"/>
</dbReference>
<dbReference type="CDD" id="cd16489">
    <property type="entry name" value="mRING-CH-C4HC2H_ZNRF"/>
    <property type="match status" value="1"/>
</dbReference>
<evidence type="ECO:0000256" key="18">
    <source>
        <dbReference type="SAM" id="MobiDB-lite"/>
    </source>
</evidence>
<sequence>VNAASKGHLPVVTYLLSKQAADSLVRNNWGETAYDVAASVFEVWICEILQKAEVERWRGTTAPYNPLCVHTTVPLVLYENQRLDTRLKTLAVSGGRPKFSASGLGARGRPAPFELKLPSPDEDTGAKLVASYHNDVQLPLASDPYVLPNASHRDTPILDGAERSHFWLSDWVVDDTHPRVSPDGGWQYAQSLSAPDEVWSPEPPSQLARLLSGTGLVAAGLASPSRNHGYGSSSSSSVLSNTNTWVRRRRWVRVMRRKVFPLLPFMEPDGSMYDLAHDGSLIPHVNDGDRQEGEEGQELGPMRPNPLSSAQDYVARARYLVGYRSESNDEARSAVEARRTIAKLERATSELRQGILSDNDRERKIQADVLLNAYSRELERCRLSAGAQGLLNSSSDDEFNDDDDGDDDDDNHDEVFRYPGYSPLTIHTPSVKPGSTEHCSRPTMTRDLTPDLSQAPEFRVPTREAPQKMTLSPHVQWERDDAVQACNDCQRRFSFILRRHCRRCGRIFCDRCSCQRVALEPSEIVQDPTTPVTIATSSSQRVCQSCFDQRNANTPARVSSAVERIVVDRGRLMAPGQLTRQNSSSQLSDLADCPVCGTNLSAFNSPETQEAHVKGCLDGGTRTAPQTVKYLVYELPAESALVGVECVICLEEFTQGSAVARLSCFCSFHNACLSSWLQRGRSCPVHTR</sequence>
<feature type="compositionally biased region" description="Acidic residues" evidence="18">
    <location>
        <begin position="395"/>
        <end position="412"/>
    </location>
</feature>
<keyword evidence="22" id="KW-1185">Reference proteome</keyword>
<evidence type="ECO:0000256" key="6">
    <source>
        <dbReference type="ARBA" id="ARBA00012483"/>
    </source>
</evidence>
<evidence type="ECO:0000256" key="13">
    <source>
        <dbReference type="ARBA" id="ARBA00022833"/>
    </source>
</evidence>
<accession>A0AAD4C670</accession>
<evidence type="ECO:0000256" key="2">
    <source>
        <dbReference type="ARBA" id="ARBA00004170"/>
    </source>
</evidence>
<keyword evidence="8" id="KW-0519">Myristate</keyword>
<reference evidence="21" key="2">
    <citation type="journal article" date="2020" name="Nat. Commun.">
        <title>Large-scale genome sequencing of mycorrhizal fungi provides insights into the early evolution of symbiotic traits.</title>
        <authorList>
            <person name="Miyauchi S."/>
            <person name="Kiss E."/>
            <person name="Kuo A."/>
            <person name="Drula E."/>
            <person name="Kohler A."/>
            <person name="Sanchez-Garcia M."/>
            <person name="Morin E."/>
            <person name="Andreopoulos B."/>
            <person name="Barry K.W."/>
            <person name="Bonito G."/>
            <person name="Buee M."/>
            <person name="Carver A."/>
            <person name="Chen C."/>
            <person name="Cichocki N."/>
            <person name="Clum A."/>
            <person name="Culley D."/>
            <person name="Crous P.W."/>
            <person name="Fauchery L."/>
            <person name="Girlanda M."/>
            <person name="Hayes R.D."/>
            <person name="Keri Z."/>
            <person name="LaButti K."/>
            <person name="Lipzen A."/>
            <person name="Lombard V."/>
            <person name="Magnuson J."/>
            <person name="Maillard F."/>
            <person name="Murat C."/>
            <person name="Nolan M."/>
            <person name="Ohm R.A."/>
            <person name="Pangilinan J."/>
            <person name="Pereira M.F."/>
            <person name="Perotto S."/>
            <person name="Peter M."/>
            <person name="Pfister S."/>
            <person name="Riley R."/>
            <person name="Sitrit Y."/>
            <person name="Stielow J.B."/>
            <person name="Szollosi G."/>
            <person name="Zifcakova L."/>
            <person name="Stursova M."/>
            <person name="Spatafora J.W."/>
            <person name="Tedersoo L."/>
            <person name="Vaario L.M."/>
            <person name="Yamada A."/>
            <person name="Yan M."/>
            <person name="Wang P."/>
            <person name="Xu J."/>
            <person name="Bruns T."/>
            <person name="Baldrian P."/>
            <person name="Vilgalys R."/>
            <person name="Dunand C."/>
            <person name="Henrissat B."/>
            <person name="Grigoriev I.V."/>
            <person name="Hibbett D."/>
            <person name="Nagy L.G."/>
            <person name="Martin F.M."/>
        </authorList>
    </citation>
    <scope>NUCLEOTIDE SEQUENCE</scope>
    <source>
        <strain evidence="21">BED1</strain>
    </source>
</reference>
<keyword evidence="13" id="KW-0862">Zinc</keyword>
<evidence type="ECO:0000256" key="3">
    <source>
        <dbReference type="ARBA" id="ARBA00004177"/>
    </source>
</evidence>
<feature type="domain" description="FYVE-type" evidence="20">
    <location>
        <begin position="480"/>
        <end position="551"/>
    </location>
</feature>
<dbReference type="InterPro" id="IPR013083">
    <property type="entry name" value="Znf_RING/FYVE/PHD"/>
</dbReference>
<evidence type="ECO:0000256" key="12">
    <source>
        <dbReference type="ARBA" id="ARBA00022786"/>
    </source>
</evidence>
<comment type="subcellular location">
    <subcellularLocation>
        <location evidence="3">Endosome</location>
    </subcellularLocation>
    <subcellularLocation>
        <location evidence="4">Lysosome</location>
    </subcellularLocation>
    <subcellularLocation>
        <location evidence="2">Membrane</location>
        <topology evidence="2">Peripheral membrane protein</topology>
    </subcellularLocation>
</comment>
<keyword evidence="11 17" id="KW-0863">Zinc-finger</keyword>
<protein>
    <recommendedName>
        <fullName evidence="6">RING-type E3 ubiquitin transferase</fullName>
        <ecNumber evidence="6">2.3.2.27</ecNumber>
    </recommendedName>
</protein>
<dbReference type="InterPro" id="IPR011011">
    <property type="entry name" value="Znf_FYVE_PHD"/>
</dbReference>
<dbReference type="InterPro" id="IPR000306">
    <property type="entry name" value="Znf_FYVE"/>
</dbReference>